<dbReference type="AlphaFoldDB" id="A0A0H5QVY6"/>
<evidence type="ECO:0000256" key="1">
    <source>
        <dbReference type="SAM" id="Phobius"/>
    </source>
</evidence>
<keyword evidence="1" id="KW-0812">Transmembrane</keyword>
<accession>A0A0H5QVY6</accession>
<feature type="non-terminal residue" evidence="2">
    <location>
        <position position="1"/>
    </location>
</feature>
<keyword evidence="1" id="KW-1133">Transmembrane helix</keyword>
<name>A0A0H5QVY6_9EUKA</name>
<proteinExistence type="predicted"/>
<evidence type="ECO:0008006" key="3">
    <source>
        <dbReference type="Google" id="ProtNLM"/>
    </source>
</evidence>
<sequence>FGAELQSADIDGDNKEGDGAIRWGWIGVGSVGILFGGVAMLTAGAVSMFTRSKASRHPDGASVACRALAYSTVIVGLSGAATLGFICRSLDISSAREFRDRIEVAFPKSVLLKRAMDEQMGGHISAVRIWCPSFAASVQKSFDGSLVGKWLKSRNKKDIRPDHPDLVKLLRDLDEGNVDEINL</sequence>
<reference evidence="2" key="1">
    <citation type="submission" date="2015-04" db="EMBL/GenBank/DDBJ databases">
        <title>The genome sequence of the plant pathogenic Rhizarian Plasmodiophora brassicae reveals insights in its biotrophic life cycle and the origin of chitin synthesis.</title>
        <authorList>
            <person name="Schwelm A."/>
            <person name="Fogelqvist J."/>
            <person name="Knaust A."/>
            <person name="Julke S."/>
            <person name="Lilja T."/>
            <person name="Dhandapani V."/>
            <person name="Bonilla-Rosso G."/>
            <person name="Karlsson M."/>
            <person name="Shevchenko A."/>
            <person name="Choi S.R."/>
            <person name="Kim H.G."/>
            <person name="Park J.Y."/>
            <person name="Lim Y.P."/>
            <person name="Ludwig-Muller J."/>
            <person name="Dixelius C."/>
        </authorList>
    </citation>
    <scope>NUCLEOTIDE SEQUENCE</scope>
    <source>
        <tissue evidence="2">Potato root galls</tissue>
    </source>
</reference>
<dbReference type="EMBL" id="HACM01005465">
    <property type="protein sequence ID" value="CRZ05907.1"/>
    <property type="molecule type" value="Transcribed_RNA"/>
</dbReference>
<protein>
    <recommendedName>
        <fullName evidence="3">Transmembrane protein 242</fullName>
    </recommendedName>
</protein>
<dbReference type="EMBL" id="HACM01005469">
    <property type="protein sequence ID" value="CRZ05911.1"/>
    <property type="molecule type" value="Transcribed_RNA"/>
</dbReference>
<keyword evidence="1" id="KW-0472">Membrane</keyword>
<evidence type="ECO:0000313" key="2">
    <source>
        <dbReference type="EMBL" id="CRZ05907.1"/>
    </source>
</evidence>
<feature type="transmembrane region" description="Helical" evidence="1">
    <location>
        <begin position="23"/>
        <end position="46"/>
    </location>
</feature>
<feature type="transmembrane region" description="Helical" evidence="1">
    <location>
        <begin position="67"/>
        <end position="86"/>
    </location>
</feature>
<organism evidence="2">
    <name type="scientific">Spongospora subterranea</name>
    <dbReference type="NCBI Taxonomy" id="70186"/>
    <lineage>
        <taxon>Eukaryota</taxon>
        <taxon>Sar</taxon>
        <taxon>Rhizaria</taxon>
        <taxon>Endomyxa</taxon>
        <taxon>Phytomyxea</taxon>
        <taxon>Plasmodiophorida</taxon>
        <taxon>Plasmodiophoridae</taxon>
        <taxon>Spongospora</taxon>
    </lineage>
</organism>